<dbReference type="GO" id="GO:0008830">
    <property type="term" value="F:dTDP-4-dehydrorhamnose 3,5-epimerase activity"/>
    <property type="evidence" value="ECO:0007669"/>
    <property type="project" value="UniProtKB-EC"/>
</dbReference>
<evidence type="ECO:0000313" key="7">
    <source>
        <dbReference type="Proteomes" id="UP001321492"/>
    </source>
</evidence>
<dbReference type="PANTHER" id="PTHR21047:SF2">
    <property type="entry name" value="THYMIDINE DIPHOSPHO-4-KETO-RHAMNOSE 3,5-EPIMERASE"/>
    <property type="match status" value="1"/>
</dbReference>
<dbReference type="InterPro" id="IPR000888">
    <property type="entry name" value="RmlC-like"/>
</dbReference>
<evidence type="ECO:0000313" key="6">
    <source>
        <dbReference type="EMBL" id="MDJ1157091.1"/>
    </source>
</evidence>
<dbReference type="EMBL" id="JASJEV010000001">
    <property type="protein sequence ID" value="MDJ1157091.1"/>
    <property type="molecule type" value="Genomic_DNA"/>
</dbReference>
<name>A0ABT7AEN5_9HYPH</name>
<comment type="catalytic activity">
    <reaction evidence="1 5">
        <text>dTDP-4-dehydro-6-deoxy-alpha-D-glucose = dTDP-4-dehydro-beta-L-rhamnose</text>
        <dbReference type="Rhea" id="RHEA:16969"/>
        <dbReference type="ChEBI" id="CHEBI:57649"/>
        <dbReference type="ChEBI" id="CHEBI:62830"/>
        <dbReference type="EC" id="5.1.3.13"/>
    </reaction>
</comment>
<dbReference type="NCBIfam" id="TIGR01221">
    <property type="entry name" value="rmlC"/>
    <property type="match status" value="1"/>
</dbReference>
<comment type="pathway">
    <text evidence="5">Carbohydrate biosynthesis; dTDP-L-rhamnose biosynthesis.</text>
</comment>
<gene>
    <name evidence="6" type="primary">rfbC</name>
    <name evidence="6" type="ORF">QNA08_02415</name>
</gene>
<dbReference type="InterPro" id="IPR011051">
    <property type="entry name" value="RmlC_Cupin_sf"/>
</dbReference>
<proteinExistence type="inferred from homology"/>
<comment type="similarity">
    <text evidence="5">Belongs to the dTDP-4-dehydrorhamnose 3,5-epimerase family.</text>
</comment>
<evidence type="ECO:0000256" key="3">
    <source>
        <dbReference type="ARBA" id="ARBA00012098"/>
    </source>
</evidence>
<dbReference type="PANTHER" id="PTHR21047">
    <property type="entry name" value="DTDP-6-DEOXY-D-GLUCOSE-3,5 EPIMERASE"/>
    <property type="match status" value="1"/>
</dbReference>
<dbReference type="InterPro" id="IPR014710">
    <property type="entry name" value="RmlC-like_jellyroll"/>
</dbReference>
<organism evidence="6 7">
    <name type="scientific">Chelatococcus albus</name>
    <dbReference type="NCBI Taxonomy" id="3047466"/>
    <lineage>
        <taxon>Bacteria</taxon>
        <taxon>Pseudomonadati</taxon>
        <taxon>Pseudomonadota</taxon>
        <taxon>Alphaproteobacteria</taxon>
        <taxon>Hyphomicrobiales</taxon>
        <taxon>Chelatococcaceae</taxon>
        <taxon>Chelatococcus</taxon>
    </lineage>
</organism>
<comment type="subunit">
    <text evidence="5">Homodimer.</text>
</comment>
<dbReference type="RefSeq" id="WP_283739067.1">
    <property type="nucleotide sequence ID" value="NZ_JASJEV010000001.1"/>
</dbReference>
<keyword evidence="5 6" id="KW-0413">Isomerase</keyword>
<sequence>MRFEKTSLPGAWLIEPTPVEDERGFFARTFCVREYAVHGLQTTFVQHSMSHSNAKGTLRGMHFQRAPHGETKVVTCLRGAIWDVIVDLRPASPTFRCWQGFELTANNRYQLYIPEGFAHGFQSLCDNCDVGYLISAFYAPQAASGVRYNDPAFAIDWPLAVTMISDKDRAWPDFSGAPPPS</sequence>
<evidence type="ECO:0000256" key="5">
    <source>
        <dbReference type="RuleBase" id="RU364069"/>
    </source>
</evidence>
<dbReference type="EC" id="5.1.3.13" evidence="3 5"/>
<comment type="caution">
    <text evidence="6">The sequence shown here is derived from an EMBL/GenBank/DDBJ whole genome shotgun (WGS) entry which is preliminary data.</text>
</comment>
<evidence type="ECO:0000256" key="2">
    <source>
        <dbReference type="ARBA" id="ARBA00001997"/>
    </source>
</evidence>
<comment type="function">
    <text evidence="2 5">Catalyzes the epimerization of the C3' and C5'positions of dTDP-6-deoxy-D-xylo-4-hexulose, forming dTDP-6-deoxy-L-lyxo-4-hexulose.</text>
</comment>
<keyword evidence="7" id="KW-1185">Reference proteome</keyword>
<dbReference type="CDD" id="cd00438">
    <property type="entry name" value="cupin_RmlC"/>
    <property type="match status" value="1"/>
</dbReference>
<dbReference type="SUPFAM" id="SSF51182">
    <property type="entry name" value="RmlC-like cupins"/>
    <property type="match status" value="1"/>
</dbReference>
<evidence type="ECO:0000256" key="4">
    <source>
        <dbReference type="ARBA" id="ARBA00019595"/>
    </source>
</evidence>
<reference evidence="6 7" key="1">
    <citation type="submission" date="2023-05" db="EMBL/GenBank/DDBJ databases">
        <title>Chelatococcus sp. nov., a moderately thermophilic bacterium isolated from hot spring microbial mat.</title>
        <authorList>
            <person name="Hu C.-J."/>
            <person name="Li W.-J."/>
        </authorList>
    </citation>
    <scope>NUCLEOTIDE SEQUENCE [LARGE SCALE GENOMIC DNA]</scope>
    <source>
        <strain evidence="6 7">SYSU G07232</strain>
    </source>
</reference>
<dbReference type="Gene3D" id="2.60.120.10">
    <property type="entry name" value="Jelly Rolls"/>
    <property type="match status" value="1"/>
</dbReference>
<protein>
    <recommendedName>
        <fullName evidence="4 5">dTDP-4-dehydrorhamnose 3,5-epimerase</fullName>
        <ecNumber evidence="3 5">5.1.3.13</ecNumber>
    </recommendedName>
    <alternativeName>
        <fullName evidence="5">Thymidine diphospho-4-keto-rhamnose 3,5-epimerase</fullName>
    </alternativeName>
</protein>
<dbReference type="Proteomes" id="UP001321492">
    <property type="component" value="Unassembled WGS sequence"/>
</dbReference>
<evidence type="ECO:0000256" key="1">
    <source>
        <dbReference type="ARBA" id="ARBA00001298"/>
    </source>
</evidence>
<accession>A0ABT7AEN5</accession>
<dbReference type="Pfam" id="PF00908">
    <property type="entry name" value="dTDP_sugar_isom"/>
    <property type="match status" value="1"/>
</dbReference>